<dbReference type="RefSeq" id="WP_286287560.1">
    <property type="nucleotide sequence ID" value="NZ_JASXSZ010000001.1"/>
</dbReference>
<dbReference type="EMBL" id="JASXSZ010000001">
    <property type="protein sequence ID" value="MDL9978819.1"/>
    <property type="molecule type" value="Genomic_DNA"/>
</dbReference>
<dbReference type="Gene3D" id="2.60.200.20">
    <property type="match status" value="1"/>
</dbReference>
<feature type="compositionally biased region" description="Gly residues" evidence="1">
    <location>
        <begin position="126"/>
        <end position="135"/>
    </location>
</feature>
<feature type="region of interest" description="Disordered" evidence="1">
    <location>
        <begin position="123"/>
        <end position="155"/>
    </location>
</feature>
<dbReference type="SUPFAM" id="SSF49879">
    <property type="entry name" value="SMAD/FHA domain"/>
    <property type="match status" value="1"/>
</dbReference>
<evidence type="ECO:0000313" key="2">
    <source>
        <dbReference type="EMBL" id="MDL9978819.1"/>
    </source>
</evidence>
<sequence>MSSPAHAAHGPTTTHGPWGAGHPHLIVSQGGTHRIFPLDQDLVRIGSAPACELRLGGIDAVHAEVRHEEHDEYVLILHGPATTSTPLVPIESVQADGEVLRTGARFTLGPWALVFARDEFADHGRPYGGRQGGEGAHQQRQPPRPDYTGPHPVVP</sequence>
<proteinExistence type="predicted"/>
<accession>A0ABT7MWJ1</accession>
<dbReference type="InterPro" id="IPR008984">
    <property type="entry name" value="SMAD_FHA_dom_sf"/>
</dbReference>
<dbReference type="CDD" id="cd00060">
    <property type="entry name" value="FHA"/>
    <property type="match status" value="1"/>
</dbReference>
<name>A0ABT7MWJ1_9MICO</name>
<dbReference type="Proteomes" id="UP001235064">
    <property type="component" value="Unassembled WGS sequence"/>
</dbReference>
<evidence type="ECO:0000256" key="1">
    <source>
        <dbReference type="SAM" id="MobiDB-lite"/>
    </source>
</evidence>
<gene>
    <name evidence="2" type="ORF">QSV35_05715</name>
</gene>
<evidence type="ECO:0000313" key="3">
    <source>
        <dbReference type="Proteomes" id="UP001235064"/>
    </source>
</evidence>
<comment type="caution">
    <text evidence="2">The sequence shown here is derived from an EMBL/GenBank/DDBJ whole genome shotgun (WGS) entry which is preliminary data.</text>
</comment>
<protein>
    <submittedName>
        <fullName evidence="2">FHA domain-containing protein</fullName>
    </submittedName>
</protein>
<organism evidence="2 3">
    <name type="scientific">Microbacterium candidum</name>
    <dbReference type="NCBI Taxonomy" id="3041922"/>
    <lineage>
        <taxon>Bacteria</taxon>
        <taxon>Bacillati</taxon>
        <taxon>Actinomycetota</taxon>
        <taxon>Actinomycetes</taxon>
        <taxon>Micrococcales</taxon>
        <taxon>Microbacteriaceae</taxon>
        <taxon>Microbacterium</taxon>
    </lineage>
</organism>
<keyword evidence="3" id="KW-1185">Reference proteome</keyword>
<reference evidence="2 3" key="1">
    <citation type="submission" date="2023-06" db="EMBL/GenBank/DDBJ databases">
        <title>Microbacterium sp. nov., isolated from a waste landfill.</title>
        <authorList>
            <person name="Wen W."/>
        </authorList>
    </citation>
    <scope>NUCLEOTIDE SEQUENCE [LARGE SCALE GENOMIC DNA]</scope>
    <source>
        <strain evidence="2 3">ASV49</strain>
    </source>
</reference>
<feature type="region of interest" description="Disordered" evidence="1">
    <location>
        <begin position="1"/>
        <end position="24"/>
    </location>
</feature>